<keyword evidence="4" id="KW-1185">Reference proteome</keyword>
<dbReference type="InterPro" id="IPR026881">
    <property type="entry name" value="WYL_dom"/>
</dbReference>
<feature type="domain" description="WYL" evidence="2">
    <location>
        <begin position="139"/>
        <end position="202"/>
    </location>
</feature>
<dbReference type="OrthoDB" id="9807255at2"/>
<evidence type="ECO:0000259" key="1">
    <source>
        <dbReference type="Pfam" id="PF08279"/>
    </source>
</evidence>
<dbReference type="Proteomes" id="UP000049983">
    <property type="component" value="Unassembled WGS sequence"/>
</dbReference>
<dbReference type="EMBL" id="CXWC01000003">
    <property type="protein sequence ID" value="CTQ68238.1"/>
    <property type="molecule type" value="Genomic_DNA"/>
</dbReference>
<dbReference type="Gene3D" id="1.10.10.10">
    <property type="entry name" value="Winged helix-like DNA-binding domain superfamily/Winged helix DNA-binding domain"/>
    <property type="match status" value="1"/>
</dbReference>
<dbReference type="STRING" id="311410.LA5095_04747"/>
<dbReference type="InterPro" id="IPR036390">
    <property type="entry name" value="WH_DNA-bd_sf"/>
</dbReference>
<dbReference type="GeneID" id="97669141"/>
<evidence type="ECO:0000313" key="3">
    <source>
        <dbReference type="EMBL" id="CTQ68238.1"/>
    </source>
</evidence>
<dbReference type="InterPro" id="IPR013196">
    <property type="entry name" value="HTH_11"/>
</dbReference>
<protein>
    <submittedName>
        <fullName evidence="3">HTH domain protein</fullName>
    </submittedName>
</protein>
<dbReference type="Pfam" id="PF13280">
    <property type="entry name" value="WYL"/>
    <property type="match status" value="1"/>
</dbReference>
<sequence length="246" mass="27999">MRRGDRLFELIEILRRARQPISASAIASELEVCKRTVYRDVAALIAQRVPIRGEAGVGYVLEAGFHMPPLMLTQDEIEAAVLGAQWVRTRGEPDMQRAAESLVAKIEAIAPGDLHSFFARPATGVAPVDPPEEILCSSEIRAAIRRQKKIRLEYGDDRGEITDRIIWPLLLGYRDQGRIIAAWCELREGFRYFRTERIKRAKILEESVPRRLDLLRAEWHVAMAKERQNFSTSELEGAFHPPSEED</sequence>
<dbReference type="PANTHER" id="PTHR34580">
    <property type="match status" value="1"/>
</dbReference>
<proteinExistence type="predicted"/>
<dbReference type="PANTHER" id="PTHR34580:SF3">
    <property type="entry name" value="PROTEIN PAFB"/>
    <property type="match status" value="1"/>
</dbReference>
<accession>A0A0M6ZG49</accession>
<dbReference type="InterPro" id="IPR036388">
    <property type="entry name" value="WH-like_DNA-bd_sf"/>
</dbReference>
<name>A0A0M6ZG49_9HYPH</name>
<dbReference type="Pfam" id="PF08279">
    <property type="entry name" value="HTH_11"/>
    <property type="match status" value="1"/>
</dbReference>
<organism evidence="3 4">
    <name type="scientific">Roseibium album</name>
    <dbReference type="NCBI Taxonomy" id="311410"/>
    <lineage>
        <taxon>Bacteria</taxon>
        <taxon>Pseudomonadati</taxon>
        <taxon>Pseudomonadota</taxon>
        <taxon>Alphaproteobacteria</taxon>
        <taxon>Hyphomicrobiales</taxon>
        <taxon>Stappiaceae</taxon>
        <taxon>Roseibium</taxon>
    </lineage>
</organism>
<dbReference type="SUPFAM" id="SSF46785">
    <property type="entry name" value="Winged helix' DNA-binding domain"/>
    <property type="match status" value="1"/>
</dbReference>
<evidence type="ECO:0000259" key="2">
    <source>
        <dbReference type="Pfam" id="PF13280"/>
    </source>
</evidence>
<dbReference type="PROSITE" id="PS52050">
    <property type="entry name" value="WYL"/>
    <property type="match status" value="1"/>
</dbReference>
<dbReference type="AlphaFoldDB" id="A0A0M6ZG49"/>
<reference evidence="4" key="1">
    <citation type="submission" date="2015-07" db="EMBL/GenBank/DDBJ databases">
        <authorList>
            <person name="Rodrigo-Torres Lidia"/>
            <person name="Arahal R.David."/>
        </authorList>
    </citation>
    <scope>NUCLEOTIDE SEQUENCE [LARGE SCALE GENOMIC DNA]</scope>
    <source>
        <strain evidence="4">CECT 5096</strain>
    </source>
</reference>
<feature type="domain" description="Helix-turn-helix type 11" evidence="1">
    <location>
        <begin position="6"/>
        <end position="59"/>
    </location>
</feature>
<dbReference type="InterPro" id="IPR051534">
    <property type="entry name" value="CBASS_pafABC_assoc_protein"/>
</dbReference>
<dbReference type="RefSeq" id="WP_055119473.1">
    <property type="nucleotide sequence ID" value="NZ_CXWA01000007.1"/>
</dbReference>
<gene>
    <name evidence="3" type="ORF">LA5096_01726</name>
</gene>
<evidence type="ECO:0000313" key="4">
    <source>
        <dbReference type="Proteomes" id="UP000049983"/>
    </source>
</evidence>